<keyword evidence="5 8" id="KW-0472">Membrane</keyword>
<evidence type="ECO:0000256" key="6">
    <source>
        <dbReference type="SAM" id="Coils"/>
    </source>
</evidence>
<feature type="transmembrane region" description="Helical" evidence="8">
    <location>
        <begin position="12"/>
        <end position="30"/>
    </location>
</feature>
<evidence type="ECO:0000256" key="1">
    <source>
        <dbReference type="ARBA" id="ARBA00004141"/>
    </source>
</evidence>
<evidence type="ECO:0000313" key="10">
    <source>
        <dbReference type="Proteomes" id="UP000799772"/>
    </source>
</evidence>
<feature type="coiled-coil region" evidence="6">
    <location>
        <begin position="196"/>
        <end position="237"/>
    </location>
</feature>
<evidence type="ECO:0000256" key="2">
    <source>
        <dbReference type="ARBA" id="ARBA00010487"/>
    </source>
</evidence>
<organism evidence="9 10">
    <name type="scientific">Rhizodiscina lignyota</name>
    <dbReference type="NCBI Taxonomy" id="1504668"/>
    <lineage>
        <taxon>Eukaryota</taxon>
        <taxon>Fungi</taxon>
        <taxon>Dikarya</taxon>
        <taxon>Ascomycota</taxon>
        <taxon>Pezizomycotina</taxon>
        <taxon>Dothideomycetes</taxon>
        <taxon>Pleosporomycetidae</taxon>
        <taxon>Aulographales</taxon>
        <taxon>Rhizodiscinaceae</taxon>
        <taxon>Rhizodiscina</taxon>
    </lineage>
</organism>
<feature type="region of interest" description="Disordered" evidence="7">
    <location>
        <begin position="572"/>
        <end position="621"/>
    </location>
</feature>
<evidence type="ECO:0000256" key="8">
    <source>
        <dbReference type="SAM" id="Phobius"/>
    </source>
</evidence>
<comment type="similarity">
    <text evidence="2">Belongs to the LIMR family.</text>
</comment>
<accession>A0A9P4M927</accession>
<evidence type="ECO:0000256" key="3">
    <source>
        <dbReference type="ARBA" id="ARBA00022692"/>
    </source>
</evidence>
<feature type="transmembrane region" description="Helical" evidence="8">
    <location>
        <begin position="88"/>
        <end position="108"/>
    </location>
</feature>
<feature type="transmembrane region" description="Helical" evidence="8">
    <location>
        <begin position="158"/>
        <end position="182"/>
    </location>
</feature>
<feature type="transmembrane region" description="Helical" evidence="8">
    <location>
        <begin position="499"/>
        <end position="519"/>
    </location>
</feature>
<sequence>MSSSVGSDVFFALSFLTISILVVLLLRYYLPLRTTPSYLLVPVFLALALPSSIVLLVPIDLASSTGTDTEAARGIWLPERLLLVSWRIAYWLTFCLTWVILPLLGEYSDSGNRDPKSRLLYSLRSNARYQLIVLVTGTLGATYFFLTSGFHFLSLKALVMALAYAWGLILAIYLMGHGLVAIPKRLFRYASISGRLRRLQEQAPKVHEKMTEAMDELQEYEQQVLQLRQRKTGTAKEFQEWIEELAETTGVPESLAPPNARVASGTVSVPNVITERYLAELTRKLKRARHKRARFVDEWDSLVQRVSRTQAILDSASSKSLTFSKSRAGDAATESTNSRFTLLTPRLRYYIHTHLLPSLSLLLGAILTLASAAIIFSELVKSSPLRKLSIINLTVVHHRDESRPSINFGNQLVAATWLCYMCAAALYSISEVKIWGNRALVRRQTYPESACWYASQVAKLTVPLAYNFGEMVQRGVFEGTVFYNFMGKLINLTPLGTGFSSWFPVFVLVPVLAGLFGLYGKVKRWTGFGDYFLDDEDEEGGAVFGSGSWREGQALIERELNGPAGAASGALRLFSRDASPNPATGRGSLERNRPAPSSSSAPRRALGERSRPVERQRLIDADNEVVGEDGEEGGFFDDFMHRVRNTFDTTERPAWLDNLRPRWMDNNNSSGDEGGGGGGGLGRFFGGRAREGTLRL</sequence>
<dbReference type="Pfam" id="PF04791">
    <property type="entry name" value="LMBR1"/>
    <property type="match status" value="1"/>
</dbReference>
<proteinExistence type="inferred from homology"/>
<dbReference type="GO" id="GO:0016020">
    <property type="term" value="C:membrane"/>
    <property type="evidence" value="ECO:0007669"/>
    <property type="project" value="UniProtKB-SubCell"/>
</dbReference>
<evidence type="ECO:0000256" key="4">
    <source>
        <dbReference type="ARBA" id="ARBA00022989"/>
    </source>
</evidence>
<evidence type="ECO:0000256" key="5">
    <source>
        <dbReference type="ARBA" id="ARBA00023136"/>
    </source>
</evidence>
<feature type="compositionally biased region" description="Basic and acidic residues" evidence="7">
    <location>
        <begin position="605"/>
        <end position="620"/>
    </location>
</feature>
<name>A0A9P4M927_9PEZI</name>
<comment type="caution">
    <text evidence="9">The sequence shown here is derived from an EMBL/GenBank/DDBJ whole genome shotgun (WGS) entry which is preliminary data.</text>
</comment>
<dbReference type="AlphaFoldDB" id="A0A9P4M927"/>
<comment type="subcellular location">
    <subcellularLocation>
        <location evidence="1">Membrane</location>
        <topology evidence="1">Multi-pass membrane protein</topology>
    </subcellularLocation>
</comment>
<protein>
    <submittedName>
        <fullName evidence="9">Uncharacterized protein</fullName>
    </submittedName>
</protein>
<feature type="region of interest" description="Disordered" evidence="7">
    <location>
        <begin position="667"/>
        <end position="696"/>
    </location>
</feature>
<dbReference type="InterPro" id="IPR051584">
    <property type="entry name" value="GPCR-associated_LMBR1"/>
</dbReference>
<evidence type="ECO:0000256" key="7">
    <source>
        <dbReference type="SAM" id="MobiDB-lite"/>
    </source>
</evidence>
<dbReference type="EMBL" id="ML978123">
    <property type="protein sequence ID" value="KAF2101680.1"/>
    <property type="molecule type" value="Genomic_DNA"/>
</dbReference>
<keyword evidence="6" id="KW-0175">Coiled coil</keyword>
<evidence type="ECO:0000313" key="9">
    <source>
        <dbReference type="EMBL" id="KAF2101680.1"/>
    </source>
</evidence>
<gene>
    <name evidence="9" type="ORF">NA57DRAFT_35506</name>
</gene>
<dbReference type="InterPro" id="IPR006876">
    <property type="entry name" value="LMBR1-like_membr_prot"/>
</dbReference>
<reference evidence="9" key="1">
    <citation type="journal article" date="2020" name="Stud. Mycol.">
        <title>101 Dothideomycetes genomes: a test case for predicting lifestyles and emergence of pathogens.</title>
        <authorList>
            <person name="Haridas S."/>
            <person name="Albert R."/>
            <person name="Binder M."/>
            <person name="Bloem J."/>
            <person name="Labutti K."/>
            <person name="Salamov A."/>
            <person name="Andreopoulos B."/>
            <person name="Baker S."/>
            <person name="Barry K."/>
            <person name="Bills G."/>
            <person name="Bluhm B."/>
            <person name="Cannon C."/>
            <person name="Castanera R."/>
            <person name="Culley D."/>
            <person name="Daum C."/>
            <person name="Ezra D."/>
            <person name="Gonzalez J."/>
            <person name="Henrissat B."/>
            <person name="Kuo A."/>
            <person name="Liang C."/>
            <person name="Lipzen A."/>
            <person name="Lutzoni F."/>
            <person name="Magnuson J."/>
            <person name="Mondo S."/>
            <person name="Nolan M."/>
            <person name="Ohm R."/>
            <person name="Pangilinan J."/>
            <person name="Park H.-J."/>
            <person name="Ramirez L."/>
            <person name="Alfaro M."/>
            <person name="Sun H."/>
            <person name="Tritt A."/>
            <person name="Yoshinaga Y."/>
            <person name="Zwiers L.-H."/>
            <person name="Turgeon B."/>
            <person name="Goodwin S."/>
            <person name="Spatafora J."/>
            <person name="Crous P."/>
            <person name="Grigoriev I."/>
        </authorList>
    </citation>
    <scope>NUCLEOTIDE SEQUENCE</scope>
    <source>
        <strain evidence="9">CBS 133067</strain>
    </source>
</reference>
<keyword evidence="10" id="KW-1185">Reference proteome</keyword>
<feature type="compositionally biased region" description="Low complexity" evidence="7">
    <location>
        <begin position="594"/>
        <end position="604"/>
    </location>
</feature>
<dbReference type="PANTHER" id="PTHR21355:SF0">
    <property type="entry name" value="G-PROTEIN COUPLED RECEPTOR-ASSOCIATED PROTEIN LMBRD2"/>
    <property type="match status" value="1"/>
</dbReference>
<feature type="transmembrane region" description="Helical" evidence="8">
    <location>
        <begin position="408"/>
        <end position="429"/>
    </location>
</feature>
<keyword evidence="3 8" id="KW-0812">Transmembrane</keyword>
<dbReference type="PANTHER" id="PTHR21355">
    <property type="entry name" value="G-PROTEIN COUPLED RECEPTOR-ASSOCIATED PROTEIN LMBRD2"/>
    <property type="match status" value="1"/>
</dbReference>
<feature type="transmembrane region" description="Helical" evidence="8">
    <location>
        <begin position="129"/>
        <end position="146"/>
    </location>
</feature>
<feature type="transmembrane region" description="Helical" evidence="8">
    <location>
        <begin position="355"/>
        <end position="376"/>
    </location>
</feature>
<feature type="transmembrane region" description="Helical" evidence="8">
    <location>
        <begin position="37"/>
        <end position="59"/>
    </location>
</feature>
<feature type="compositionally biased region" description="Gly residues" evidence="7">
    <location>
        <begin position="672"/>
        <end position="685"/>
    </location>
</feature>
<dbReference type="OrthoDB" id="203099at2759"/>
<keyword evidence="4 8" id="KW-1133">Transmembrane helix</keyword>
<dbReference type="Proteomes" id="UP000799772">
    <property type="component" value="Unassembled WGS sequence"/>
</dbReference>